<gene>
    <name evidence="2" type="ORF">ANN_04306</name>
</gene>
<accession>A0ABQ8TA35</accession>
<evidence type="ECO:0000256" key="1">
    <source>
        <dbReference type="SAM" id="MobiDB-lite"/>
    </source>
</evidence>
<sequence length="144" mass="15886">MAGLCEGGKEPPGSLKAINVSKEEESRRELQRRDYSLRVSATDRYRSQFWAIVPPPVNSIPFQGSDGCSEEGGVSTVEETRRKVVAPLCLVSVMEWTKVERALAAEAYFSDGRSIIAMQRAFRTHFNIAPCGHVPGQQSGKLVM</sequence>
<reference evidence="2 3" key="1">
    <citation type="journal article" date="2022" name="Allergy">
        <title>Genome assembly and annotation of Periplaneta americana reveal a comprehensive cockroach allergen profile.</title>
        <authorList>
            <person name="Wang L."/>
            <person name="Xiong Q."/>
            <person name="Saelim N."/>
            <person name="Wang L."/>
            <person name="Nong W."/>
            <person name="Wan A.T."/>
            <person name="Shi M."/>
            <person name="Liu X."/>
            <person name="Cao Q."/>
            <person name="Hui J.H.L."/>
            <person name="Sookrung N."/>
            <person name="Leung T.F."/>
            <person name="Tungtrongchitr A."/>
            <person name="Tsui S.K.W."/>
        </authorList>
    </citation>
    <scope>NUCLEOTIDE SEQUENCE [LARGE SCALE GENOMIC DNA]</scope>
    <source>
        <strain evidence="2">PWHHKU_190912</strain>
    </source>
</reference>
<comment type="caution">
    <text evidence="2">The sequence shown here is derived from an EMBL/GenBank/DDBJ whole genome shotgun (WGS) entry which is preliminary data.</text>
</comment>
<evidence type="ECO:0000313" key="2">
    <source>
        <dbReference type="EMBL" id="KAJ4442715.1"/>
    </source>
</evidence>
<keyword evidence="3" id="KW-1185">Reference proteome</keyword>
<protein>
    <recommendedName>
        <fullName evidence="4">DUF4817 domain-containing protein</fullName>
    </recommendedName>
</protein>
<name>A0ABQ8TA35_PERAM</name>
<evidence type="ECO:0008006" key="4">
    <source>
        <dbReference type="Google" id="ProtNLM"/>
    </source>
</evidence>
<dbReference type="EMBL" id="JAJSOF020000013">
    <property type="protein sequence ID" value="KAJ4442715.1"/>
    <property type="molecule type" value="Genomic_DNA"/>
</dbReference>
<dbReference type="Proteomes" id="UP001148838">
    <property type="component" value="Unassembled WGS sequence"/>
</dbReference>
<evidence type="ECO:0000313" key="3">
    <source>
        <dbReference type="Proteomes" id="UP001148838"/>
    </source>
</evidence>
<feature type="region of interest" description="Disordered" evidence="1">
    <location>
        <begin position="1"/>
        <end position="23"/>
    </location>
</feature>
<proteinExistence type="predicted"/>
<organism evidence="2 3">
    <name type="scientific">Periplaneta americana</name>
    <name type="common">American cockroach</name>
    <name type="synonym">Blatta americana</name>
    <dbReference type="NCBI Taxonomy" id="6978"/>
    <lineage>
        <taxon>Eukaryota</taxon>
        <taxon>Metazoa</taxon>
        <taxon>Ecdysozoa</taxon>
        <taxon>Arthropoda</taxon>
        <taxon>Hexapoda</taxon>
        <taxon>Insecta</taxon>
        <taxon>Pterygota</taxon>
        <taxon>Neoptera</taxon>
        <taxon>Polyneoptera</taxon>
        <taxon>Dictyoptera</taxon>
        <taxon>Blattodea</taxon>
        <taxon>Blattoidea</taxon>
        <taxon>Blattidae</taxon>
        <taxon>Blattinae</taxon>
        <taxon>Periplaneta</taxon>
    </lineage>
</organism>